<dbReference type="EMBL" id="PZKL01000034">
    <property type="protein sequence ID" value="PTH80420.1"/>
    <property type="molecule type" value="Genomic_DNA"/>
</dbReference>
<comment type="caution">
    <text evidence="2">The sequence shown here is derived from an EMBL/GenBank/DDBJ whole genome shotgun (WGS) entry which is preliminary data.</text>
</comment>
<gene>
    <name evidence="2" type="ORF">DAA48_14205</name>
</gene>
<protein>
    <submittedName>
        <fullName evidence="2">Uncharacterized protein</fullName>
    </submittedName>
</protein>
<dbReference type="Proteomes" id="UP000241986">
    <property type="component" value="Unassembled WGS sequence"/>
</dbReference>
<evidence type="ECO:0000256" key="1">
    <source>
        <dbReference type="SAM" id="MobiDB-lite"/>
    </source>
</evidence>
<feature type="compositionally biased region" description="Basic and acidic residues" evidence="1">
    <location>
        <begin position="174"/>
        <end position="190"/>
    </location>
</feature>
<name>A0A2T4N0P2_AERVE</name>
<evidence type="ECO:0000313" key="2">
    <source>
        <dbReference type="EMBL" id="PTH80420.1"/>
    </source>
</evidence>
<sequence>MANKKTNETTYKNGLYTGVYKGDNGNMLTATQMIYEVNGDEVMVEIENDFKLLYTFLYDQYRSFQSQQKDLFAEWETVFMAIGRSYNTKSKAMVKLLEDCGLLKQIKMPNSNARIKIVADVSLKNIRFVNPSYDAWRAEQKANNAERAAEFAEFNAEKEKAKSEAKQTQNITKSKTEVKDESGNEAKVDTIETSSSSNAQGYRDNQTQVVGIKLKDRQDDLSDPFLDGCGLSHTKPAQSVAPKKPKADTDGNGYGRKCQHCYQNSNGDWDCKDDWCSNCIPF</sequence>
<feature type="region of interest" description="Disordered" evidence="1">
    <location>
        <begin position="159"/>
        <end position="202"/>
    </location>
</feature>
<dbReference type="RefSeq" id="WP_107683713.1">
    <property type="nucleotide sequence ID" value="NZ_PZKL01000034.1"/>
</dbReference>
<reference evidence="2 3" key="1">
    <citation type="submission" date="2018-03" db="EMBL/GenBank/DDBJ databases">
        <title>Aeromonas veronii whole genome sequencing and analysis.</title>
        <authorList>
            <person name="Xie H."/>
            <person name="Liu T."/>
            <person name="Wang K."/>
        </authorList>
    </citation>
    <scope>NUCLEOTIDE SEQUENCE [LARGE SCALE GENOMIC DNA]</scope>
    <source>
        <strain evidence="2 3">XH.VA.1</strain>
    </source>
</reference>
<proteinExistence type="predicted"/>
<accession>A0A2T4N0P2</accession>
<organism evidence="2 3">
    <name type="scientific">Aeromonas veronii</name>
    <dbReference type="NCBI Taxonomy" id="654"/>
    <lineage>
        <taxon>Bacteria</taxon>
        <taxon>Pseudomonadati</taxon>
        <taxon>Pseudomonadota</taxon>
        <taxon>Gammaproteobacteria</taxon>
        <taxon>Aeromonadales</taxon>
        <taxon>Aeromonadaceae</taxon>
        <taxon>Aeromonas</taxon>
    </lineage>
</organism>
<dbReference type="AlphaFoldDB" id="A0A2T4N0P2"/>
<feature type="compositionally biased region" description="Polar residues" evidence="1">
    <location>
        <begin position="191"/>
        <end position="202"/>
    </location>
</feature>
<evidence type="ECO:0000313" key="3">
    <source>
        <dbReference type="Proteomes" id="UP000241986"/>
    </source>
</evidence>